<dbReference type="PANTHER" id="PTHR45674">
    <property type="entry name" value="DNA LIGASE 1/3 FAMILY MEMBER"/>
    <property type="match status" value="1"/>
</dbReference>
<dbReference type="Gene3D" id="3.30.1490.70">
    <property type="match status" value="1"/>
</dbReference>
<evidence type="ECO:0000313" key="6">
    <source>
        <dbReference type="EMBL" id="TDC48964.1"/>
    </source>
</evidence>
<name>A0A4R4RI06_9ACTN</name>
<comment type="catalytic activity">
    <reaction evidence="4">
        <text>ATP + (deoxyribonucleotide)n-3'-hydroxyl + 5'-phospho-(deoxyribonucleotide)m = (deoxyribonucleotide)n+m + AMP + diphosphate.</text>
        <dbReference type="EC" id="6.5.1.1"/>
    </reaction>
</comment>
<dbReference type="GO" id="GO:0003910">
    <property type="term" value="F:DNA ligase (ATP) activity"/>
    <property type="evidence" value="ECO:0007669"/>
    <property type="project" value="UniProtKB-EC"/>
</dbReference>
<dbReference type="EC" id="6.5.1.1" evidence="2"/>
<sequence>MPRPGTVKPMMASPSPVLPADDDAYGYEVKWDGVRTIAYVDGGSVRLSSRTLRDVTRVYPDVHGVGAAVAAGGGRRAVLDGEVVAFDDTGRPSFEKLQSRMNVEVSGLGDPLVSGAPAVYVLFDLLWLDDRSLLDATYEERRAALESLLPAGGGAGWQAPAYVPGNGAAMLAATRAQRLEGVIAKRLGSRYLPGKRGTDWLKVKNVNRQEVVIGGWLPGEGGLTGTLGALAVGVYDDGGVFRYSGRVGTGLTLAERQRLAGLLAPLVTDASPFVGAQPDKRGCVFVRPELVCEVAFAEWTAIGTLRHPAYKGLRHDKAAREVVREGAGVR</sequence>
<dbReference type="InterPro" id="IPR012310">
    <property type="entry name" value="DNA_ligase_ATP-dep_cent"/>
</dbReference>
<evidence type="ECO:0000256" key="2">
    <source>
        <dbReference type="ARBA" id="ARBA00012727"/>
    </source>
</evidence>
<dbReference type="GO" id="GO:0006310">
    <property type="term" value="P:DNA recombination"/>
    <property type="evidence" value="ECO:0007669"/>
    <property type="project" value="InterPro"/>
</dbReference>
<dbReference type="Gene3D" id="3.30.470.30">
    <property type="entry name" value="DNA ligase/mRNA capping enzyme"/>
    <property type="match status" value="1"/>
</dbReference>
<dbReference type="SUPFAM" id="SSF56091">
    <property type="entry name" value="DNA ligase/mRNA capping enzyme, catalytic domain"/>
    <property type="match status" value="1"/>
</dbReference>
<keyword evidence="7" id="KW-1185">Reference proteome</keyword>
<dbReference type="GO" id="GO:0006281">
    <property type="term" value="P:DNA repair"/>
    <property type="evidence" value="ECO:0007669"/>
    <property type="project" value="InterPro"/>
</dbReference>
<dbReference type="GO" id="GO:0005524">
    <property type="term" value="F:ATP binding"/>
    <property type="evidence" value="ECO:0007669"/>
    <property type="project" value="InterPro"/>
</dbReference>
<dbReference type="AlphaFoldDB" id="A0A4R4RI06"/>
<dbReference type="CDD" id="cd07971">
    <property type="entry name" value="OBF_DNA_ligase_LigD"/>
    <property type="match status" value="1"/>
</dbReference>
<dbReference type="CDD" id="cd07906">
    <property type="entry name" value="Adenylation_DNA_ligase_LigD_LigC"/>
    <property type="match status" value="1"/>
</dbReference>
<dbReference type="OrthoDB" id="9802472at2"/>
<feature type="domain" description="ATP-dependent DNA ligase family profile" evidence="5">
    <location>
        <begin position="120"/>
        <end position="236"/>
    </location>
</feature>
<evidence type="ECO:0000259" key="5">
    <source>
        <dbReference type="PROSITE" id="PS50160"/>
    </source>
</evidence>
<dbReference type="NCBIfam" id="TIGR02779">
    <property type="entry name" value="NHEJ_ligase_lig"/>
    <property type="match status" value="1"/>
</dbReference>
<evidence type="ECO:0000256" key="1">
    <source>
        <dbReference type="ARBA" id="ARBA00007572"/>
    </source>
</evidence>
<dbReference type="InterPro" id="IPR012309">
    <property type="entry name" value="DNA_ligase_ATP-dep_C"/>
</dbReference>
<keyword evidence="3 6" id="KW-0436">Ligase</keyword>
<accession>A0A4R4RI06</accession>
<protein>
    <recommendedName>
        <fullName evidence="2">DNA ligase (ATP)</fullName>
        <ecNumber evidence="2">6.5.1.1</ecNumber>
    </recommendedName>
</protein>
<dbReference type="Pfam" id="PF04679">
    <property type="entry name" value="DNA_ligase_A_C"/>
    <property type="match status" value="1"/>
</dbReference>
<dbReference type="EMBL" id="SMKL01000048">
    <property type="protein sequence ID" value="TDC48964.1"/>
    <property type="molecule type" value="Genomic_DNA"/>
</dbReference>
<comment type="caution">
    <text evidence="6">The sequence shown here is derived from an EMBL/GenBank/DDBJ whole genome shotgun (WGS) entry which is preliminary data.</text>
</comment>
<gene>
    <name evidence="6" type="ORF">E1212_19650</name>
</gene>
<evidence type="ECO:0000256" key="4">
    <source>
        <dbReference type="ARBA" id="ARBA00034003"/>
    </source>
</evidence>
<dbReference type="PROSITE" id="PS50160">
    <property type="entry name" value="DNA_LIGASE_A3"/>
    <property type="match status" value="1"/>
</dbReference>
<dbReference type="InterPro" id="IPR014146">
    <property type="entry name" value="LigD_ligase_dom"/>
</dbReference>
<dbReference type="Proteomes" id="UP000295621">
    <property type="component" value="Unassembled WGS sequence"/>
</dbReference>
<dbReference type="SUPFAM" id="SSF50249">
    <property type="entry name" value="Nucleic acid-binding proteins"/>
    <property type="match status" value="1"/>
</dbReference>
<dbReference type="InterPro" id="IPR012340">
    <property type="entry name" value="NA-bd_OB-fold"/>
</dbReference>
<reference evidence="6 7" key="1">
    <citation type="submission" date="2019-02" db="EMBL/GenBank/DDBJ databases">
        <title>Draft genome sequences of novel Actinobacteria.</title>
        <authorList>
            <person name="Sahin N."/>
            <person name="Ay H."/>
            <person name="Saygin H."/>
        </authorList>
    </citation>
    <scope>NUCLEOTIDE SEQUENCE [LARGE SCALE GENOMIC DNA]</scope>
    <source>
        <strain evidence="6 7">KC603</strain>
    </source>
</reference>
<dbReference type="Pfam" id="PF01068">
    <property type="entry name" value="DNA_ligase_A_M"/>
    <property type="match status" value="1"/>
</dbReference>
<dbReference type="Gene3D" id="2.40.50.140">
    <property type="entry name" value="Nucleic acid-binding proteins"/>
    <property type="match status" value="1"/>
</dbReference>
<comment type="similarity">
    <text evidence="1">Belongs to the ATP-dependent DNA ligase family.</text>
</comment>
<dbReference type="InterPro" id="IPR050191">
    <property type="entry name" value="ATP-dep_DNA_ligase"/>
</dbReference>
<evidence type="ECO:0000256" key="3">
    <source>
        <dbReference type="ARBA" id="ARBA00022598"/>
    </source>
</evidence>
<dbReference type="PANTHER" id="PTHR45674:SF4">
    <property type="entry name" value="DNA LIGASE 1"/>
    <property type="match status" value="1"/>
</dbReference>
<evidence type="ECO:0000313" key="7">
    <source>
        <dbReference type="Proteomes" id="UP000295621"/>
    </source>
</evidence>
<proteinExistence type="inferred from homology"/>
<organism evidence="6 7">
    <name type="scientific">Jiangella ureilytica</name>
    <dbReference type="NCBI Taxonomy" id="2530374"/>
    <lineage>
        <taxon>Bacteria</taxon>
        <taxon>Bacillati</taxon>
        <taxon>Actinomycetota</taxon>
        <taxon>Actinomycetes</taxon>
        <taxon>Jiangellales</taxon>
        <taxon>Jiangellaceae</taxon>
        <taxon>Jiangella</taxon>
    </lineage>
</organism>